<dbReference type="GO" id="GO:0016787">
    <property type="term" value="F:hydrolase activity"/>
    <property type="evidence" value="ECO:0007669"/>
    <property type="project" value="UniProtKB-UniRule"/>
</dbReference>
<feature type="active site" description="Nucleophile" evidence="2">
    <location>
        <position position="151"/>
    </location>
</feature>
<dbReference type="PANTHER" id="PTHR46394">
    <property type="entry name" value="ANNEXIN"/>
    <property type="match status" value="1"/>
</dbReference>
<keyword evidence="2" id="KW-0378">Hydrolase</keyword>
<dbReference type="InterPro" id="IPR052580">
    <property type="entry name" value="Lipid_Hydrolase"/>
</dbReference>
<evidence type="ECO:0000256" key="3">
    <source>
        <dbReference type="SAM" id="MobiDB-lite"/>
    </source>
</evidence>
<reference evidence="5" key="1">
    <citation type="submission" date="2024-05" db="EMBL/GenBank/DDBJ databases">
        <authorList>
            <person name="Luo Y.-C."/>
            <person name="Nicholds J."/>
            <person name="Mortimer T."/>
            <person name="Maboni G."/>
        </authorList>
    </citation>
    <scope>NUCLEOTIDE SEQUENCE</scope>
    <source>
        <strain evidence="5">153920</strain>
    </source>
</reference>
<proteinExistence type="predicted"/>
<feature type="region of interest" description="Disordered" evidence="3">
    <location>
        <begin position="17"/>
        <end position="46"/>
    </location>
</feature>
<dbReference type="GO" id="GO:0016042">
    <property type="term" value="P:lipid catabolic process"/>
    <property type="evidence" value="ECO:0007669"/>
    <property type="project" value="UniProtKB-UniRule"/>
</dbReference>
<name>A0AB39CLI9_9BURK</name>
<feature type="short sequence motif" description="DGA/G" evidence="2">
    <location>
        <begin position="346"/>
        <end position="348"/>
    </location>
</feature>
<dbReference type="PANTHER" id="PTHR46394:SF1">
    <property type="entry name" value="PNPLA DOMAIN-CONTAINING PROTEIN"/>
    <property type="match status" value="1"/>
</dbReference>
<gene>
    <name evidence="5" type="ORF">ABRY99_04070</name>
</gene>
<feature type="domain" description="PNPLA" evidence="4">
    <location>
        <begin position="116"/>
        <end position="359"/>
    </location>
</feature>
<dbReference type="InterPro" id="IPR016035">
    <property type="entry name" value="Acyl_Trfase/lysoPLipase"/>
</dbReference>
<evidence type="ECO:0000256" key="1">
    <source>
        <dbReference type="ARBA" id="ARBA00023098"/>
    </source>
</evidence>
<dbReference type="Pfam" id="PF01734">
    <property type="entry name" value="Patatin"/>
    <property type="match status" value="1"/>
</dbReference>
<dbReference type="InterPro" id="IPR002641">
    <property type="entry name" value="PNPLA_dom"/>
</dbReference>
<evidence type="ECO:0000256" key="2">
    <source>
        <dbReference type="PROSITE-ProRule" id="PRU01161"/>
    </source>
</evidence>
<dbReference type="AlphaFoldDB" id="A0AB39CLI9"/>
<dbReference type="Gene3D" id="3.40.1090.10">
    <property type="entry name" value="Cytosolic phospholipase A2 catalytic domain"/>
    <property type="match status" value="1"/>
</dbReference>
<sequence>MSLDRIDSHGVFVGLPRKPEFPLGDAEPLSAPVDRSPAGSGPRLDSVRLSQEGVGAAALQASDSMQRQLQALQGRNPRSADASTYDIRPQGIPRYDAGNRLVGFTVIRQAPPLETLVFRGGGAKGVGNPSVLAEMRDAGMLDGIKHLVGSSVGALTALGLASGLDIPALQALADKFDGKAMRGAPDGGFQSRYPMFDTSWRPGFQAGRVLELLDRTTAEQVSGYLGAHWAGDAFQTRLERLRLAEGDGAVDRLAQLRHQDEGADRSGRMITFNDLRLLHRLEPDRFKNLTLTGWDATRGRTLYFDAQTTPDVPVAVAGRISMGFPVYFKSVDLDPGDGHGLRTFTDGGVGSNMPVEVVTNGLQGKRLEHAKARTAVLTFDEGGEAYRILHQTPQPPSFGLEWVKDKLAGWVARNPDYGWSAYQDRLKVHEAGPNAFVVFHGDIGTLDLGASSTRRGLAQAQAALKMREQIALRRGQAYAEEFSSARECFMQLNEREKRAILEGPVPEPGAYPKGRDDAGYQFEWTLFELARHEAQQRKS</sequence>
<evidence type="ECO:0000259" key="4">
    <source>
        <dbReference type="PROSITE" id="PS51635"/>
    </source>
</evidence>
<feature type="short sequence motif" description="GXGXXG" evidence="2">
    <location>
        <begin position="120"/>
        <end position="125"/>
    </location>
</feature>
<organism evidence="5">
    <name type="scientific">Castellaniella ginsengisoli</name>
    <dbReference type="NCBI Taxonomy" id="546114"/>
    <lineage>
        <taxon>Bacteria</taxon>
        <taxon>Pseudomonadati</taxon>
        <taxon>Pseudomonadota</taxon>
        <taxon>Betaproteobacteria</taxon>
        <taxon>Burkholderiales</taxon>
        <taxon>Alcaligenaceae</taxon>
        <taxon>Castellaniella</taxon>
    </lineage>
</organism>
<keyword evidence="1 2" id="KW-0443">Lipid metabolism</keyword>
<keyword evidence="2" id="KW-0442">Lipid degradation</keyword>
<feature type="active site" description="Proton acceptor" evidence="2">
    <location>
        <position position="346"/>
    </location>
</feature>
<evidence type="ECO:0000313" key="5">
    <source>
        <dbReference type="EMBL" id="XDJ42760.1"/>
    </source>
</evidence>
<dbReference type="SUPFAM" id="SSF52151">
    <property type="entry name" value="FabD/lysophospholipase-like"/>
    <property type="match status" value="1"/>
</dbReference>
<feature type="short sequence motif" description="GXSXG" evidence="2">
    <location>
        <begin position="149"/>
        <end position="153"/>
    </location>
</feature>
<dbReference type="PROSITE" id="PS51635">
    <property type="entry name" value="PNPLA"/>
    <property type="match status" value="1"/>
</dbReference>
<accession>A0AB39CLI9</accession>
<protein>
    <submittedName>
        <fullName evidence="5">Patatin-like phospholipase family protein</fullName>
    </submittedName>
</protein>
<dbReference type="EMBL" id="CP158252">
    <property type="protein sequence ID" value="XDJ42760.1"/>
    <property type="molecule type" value="Genomic_DNA"/>
</dbReference>
<dbReference type="RefSeq" id="WP_368643795.1">
    <property type="nucleotide sequence ID" value="NZ_CP158252.1"/>
</dbReference>